<dbReference type="eggNOG" id="ENOG502RZ0H">
    <property type="taxonomic scope" value="Eukaryota"/>
</dbReference>
<dbReference type="InParanoid" id="A0A0D1BW11"/>
<comment type="similarity">
    <text evidence="1">Belongs to the HyuE racemase family.</text>
</comment>
<dbReference type="KEGG" id="uma:UMAG_05947"/>
<dbReference type="VEuPathDB" id="FungiDB:UMAG_05947"/>
<dbReference type="RefSeq" id="XP_011392278.1">
    <property type="nucleotide sequence ID" value="XM_011393976.1"/>
</dbReference>
<sequence>MAPVAASAASNKAMSASSEVSLYILNPNSSSVITAALASNLSAQTPAGCTSTFVTGPPTCPATIQDSAEMIISTAETYKALVAASPSSTLALHPASAFLVACFSDHPLVGILREKAPDKPAMHLLEAAVIHSLCVGHKFGILTTAQSMVSDLECGVRKVLGGNSDRFVGTHATGLGVVELQTGNRDVVEHKLKAGARQLAANGADVIVLGCAGMTGFESLVRLACDEVGCTGVKVVDGAKAGLQILAGLARVNYRS</sequence>
<dbReference type="InterPro" id="IPR052186">
    <property type="entry name" value="Hydantoin_racemase-like"/>
</dbReference>
<organism evidence="2 3">
    <name type="scientific">Mycosarcoma maydis</name>
    <name type="common">Corn smut fungus</name>
    <name type="synonym">Ustilago maydis</name>
    <dbReference type="NCBI Taxonomy" id="5270"/>
    <lineage>
        <taxon>Eukaryota</taxon>
        <taxon>Fungi</taxon>
        <taxon>Dikarya</taxon>
        <taxon>Basidiomycota</taxon>
        <taxon>Ustilaginomycotina</taxon>
        <taxon>Ustilaginomycetes</taxon>
        <taxon>Ustilaginales</taxon>
        <taxon>Ustilaginaceae</taxon>
        <taxon>Mycosarcoma</taxon>
    </lineage>
</organism>
<evidence type="ECO:0000313" key="2">
    <source>
        <dbReference type="EMBL" id="KIS66212.1"/>
    </source>
</evidence>
<dbReference type="Gene3D" id="3.40.50.12500">
    <property type="match status" value="1"/>
</dbReference>
<dbReference type="InterPro" id="IPR053714">
    <property type="entry name" value="Iso_Racemase_Enz_sf"/>
</dbReference>
<dbReference type="InterPro" id="IPR015942">
    <property type="entry name" value="Asp/Glu/hydantoin_racemase"/>
</dbReference>
<dbReference type="PANTHER" id="PTHR28047:SF5">
    <property type="entry name" value="PROTEIN DCG1"/>
    <property type="match status" value="1"/>
</dbReference>
<name>A0A0D1BW11_MYCMD</name>
<reference evidence="2 3" key="1">
    <citation type="journal article" date="2006" name="Nature">
        <title>Insights from the genome of the biotrophic fungal plant pathogen Ustilago maydis.</title>
        <authorList>
            <person name="Kamper J."/>
            <person name="Kahmann R."/>
            <person name="Bolker M."/>
            <person name="Ma L.J."/>
            <person name="Brefort T."/>
            <person name="Saville B.J."/>
            <person name="Banuett F."/>
            <person name="Kronstad J.W."/>
            <person name="Gold S.E."/>
            <person name="Muller O."/>
            <person name="Perlin M.H."/>
            <person name="Wosten H.A."/>
            <person name="de Vries R."/>
            <person name="Ruiz-Herrera J."/>
            <person name="Reynaga-Pena C.G."/>
            <person name="Snetselaar K."/>
            <person name="McCann M."/>
            <person name="Perez-Martin J."/>
            <person name="Feldbrugge M."/>
            <person name="Basse C.W."/>
            <person name="Steinberg G."/>
            <person name="Ibeas J.I."/>
            <person name="Holloman W."/>
            <person name="Guzman P."/>
            <person name="Farman M."/>
            <person name="Stajich J.E."/>
            <person name="Sentandreu R."/>
            <person name="Gonzalez-Prieto J.M."/>
            <person name="Kennell J.C."/>
            <person name="Molina L."/>
            <person name="Schirawski J."/>
            <person name="Mendoza-Mendoza A."/>
            <person name="Greilinger D."/>
            <person name="Munch K."/>
            <person name="Rossel N."/>
            <person name="Scherer M."/>
            <person name="Vranes M."/>
            <person name="Ladendorf O."/>
            <person name="Vincon V."/>
            <person name="Fuchs U."/>
            <person name="Sandrock B."/>
            <person name="Meng S."/>
            <person name="Ho E.C."/>
            <person name="Cahill M.J."/>
            <person name="Boyce K.J."/>
            <person name="Klose J."/>
            <person name="Klosterman S.J."/>
            <person name="Deelstra H.J."/>
            <person name="Ortiz-Castellanos L."/>
            <person name="Li W."/>
            <person name="Sanchez-Alonso P."/>
            <person name="Schreier P.H."/>
            <person name="Hauser-Hahn I."/>
            <person name="Vaupel M."/>
            <person name="Koopmann E."/>
            <person name="Friedrich G."/>
            <person name="Voss H."/>
            <person name="Schluter T."/>
            <person name="Margolis J."/>
            <person name="Platt D."/>
            <person name="Swimmer C."/>
            <person name="Gnirke A."/>
            <person name="Chen F."/>
            <person name="Vysotskaia V."/>
            <person name="Mannhaupt G."/>
            <person name="Guldener U."/>
            <person name="Munsterkotter M."/>
            <person name="Haase D."/>
            <person name="Oesterheld M."/>
            <person name="Mewes H.W."/>
            <person name="Mauceli E.W."/>
            <person name="DeCaprio D."/>
            <person name="Wade C.M."/>
            <person name="Butler J."/>
            <person name="Young S."/>
            <person name="Jaffe D.B."/>
            <person name="Calvo S."/>
            <person name="Nusbaum C."/>
            <person name="Galagan J."/>
            <person name="Birren B.W."/>
        </authorList>
    </citation>
    <scope>NUCLEOTIDE SEQUENCE [LARGE SCALE GENOMIC DNA]</scope>
    <source>
        <strain evidence="3">DSM 14603 / FGSC 9021 / UM521</strain>
    </source>
</reference>
<dbReference type="GO" id="GO:0047661">
    <property type="term" value="F:amino-acid racemase activity"/>
    <property type="evidence" value="ECO:0007669"/>
    <property type="project" value="InterPro"/>
</dbReference>
<accession>A0A0D1BW11</accession>
<dbReference type="GeneID" id="23565692"/>
<evidence type="ECO:0000256" key="1">
    <source>
        <dbReference type="ARBA" id="ARBA00038414"/>
    </source>
</evidence>
<dbReference type="EMBL" id="CM003159">
    <property type="protein sequence ID" value="KIS66212.1"/>
    <property type="molecule type" value="Genomic_DNA"/>
</dbReference>
<gene>
    <name evidence="2" type="ORF">UMAG_05947</name>
</gene>
<dbReference type="OrthoDB" id="412018at2759"/>
<dbReference type="Proteomes" id="UP000000561">
    <property type="component" value="Chromosome 20"/>
</dbReference>
<evidence type="ECO:0000313" key="3">
    <source>
        <dbReference type="Proteomes" id="UP000000561"/>
    </source>
</evidence>
<dbReference type="Pfam" id="PF01177">
    <property type="entry name" value="Asp_Glu_race"/>
    <property type="match status" value="1"/>
</dbReference>
<protein>
    <submittedName>
        <fullName evidence="2">Uncharacterized protein</fullName>
    </submittedName>
</protein>
<dbReference type="FunCoup" id="A0A0D1BW11">
    <property type="interactions" value="6"/>
</dbReference>
<keyword evidence="3" id="KW-1185">Reference proteome</keyword>
<dbReference type="PANTHER" id="PTHR28047">
    <property type="entry name" value="PROTEIN DCG1"/>
    <property type="match status" value="1"/>
</dbReference>
<dbReference type="AlphaFoldDB" id="A0A0D1BW11"/>
<proteinExistence type="inferred from homology"/>